<name>A0ABR2ANS4_9ROSI</name>
<organism evidence="1 2">
    <name type="scientific">Hibiscus sabdariffa</name>
    <name type="common">roselle</name>
    <dbReference type="NCBI Taxonomy" id="183260"/>
    <lineage>
        <taxon>Eukaryota</taxon>
        <taxon>Viridiplantae</taxon>
        <taxon>Streptophyta</taxon>
        <taxon>Embryophyta</taxon>
        <taxon>Tracheophyta</taxon>
        <taxon>Spermatophyta</taxon>
        <taxon>Magnoliopsida</taxon>
        <taxon>eudicotyledons</taxon>
        <taxon>Gunneridae</taxon>
        <taxon>Pentapetalae</taxon>
        <taxon>rosids</taxon>
        <taxon>malvids</taxon>
        <taxon>Malvales</taxon>
        <taxon>Malvaceae</taxon>
        <taxon>Malvoideae</taxon>
        <taxon>Hibiscus</taxon>
    </lineage>
</organism>
<dbReference type="EMBL" id="JBBPBM010000432">
    <property type="protein sequence ID" value="KAK8495468.1"/>
    <property type="molecule type" value="Genomic_DNA"/>
</dbReference>
<accession>A0ABR2ANS4</accession>
<comment type="caution">
    <text evidence="1">The sequence shown here is derived from an EMBL/GenBank/DDBJ whole genome shotgun (WGS) entry which is preliminary data.</text>
</comment>
<evidence type="ECO:0000313" key="2">
    <source>
        <dbReference type="Proteomes" id="UP001472677"/>
    </source>
</evidence>
<protein>
    <submittedName>
        <fullName evidence="1">Uncharacterized protein</fullName>
    </submittedName>
</protein>
<gene>
    <name evidence="1" type="ORF">V6N12_005423</name>
</gene>
<dbReference type="Proteomes" id="UP001472677">
    <property type="component" value="Unassembled WGS sequence"/>
</dbReference>
<evidence type="ECO:0000313" key="1">
    <source>
        <dbReference type="EMBL" id="KAK8495468.1"/>
    </source>
</evidence>
<proteinExistence type="predicted"/>
<reference evidence="1 2" key="1">
    <citation type="journal article" date="2024" name="G3 (Bethesda)">
        <title>Genome assembly of Hibiscus sabdariffa L. provides insights into metabolisms of medicinal natural products.</title>
        <authorList>
            <person name="Kim T."/>
        </authorList>
    </citation>
    <scope>NUCLEOTIDE SEQUENCE [LARGE SCALE GENOMIC DNA]</scope>
    <source>
        <strain evidence="1">TK-2024</strain>
        <tissue evidence="1">Old leaves</tissue>
    </source>
</reference>
<sequence>MGSQRHGDGLWAVGWDLIQRSRLVGSGRPRCARCSIRCDMWRRTVGDQNPKRRAWGTLEVARGSVGKPRGLSCCAGKKGN</sequence>
<keyword evidence="2" id="KW-1185">Reference proteome</keyword>